<name>A0A6A6X842_9PLEO</name>
<dbReference type="Gene3D" id="3.40.50.970">
    <property type="match status" value="1"/>
</dbReference>
<gene>
    <name evidence="1" type="ORF">K505DRAFT_418407</name>
</gene>
<dbReference type="EMBL" id="MU001966">
    <property type="protein sequence ID" value="KAF2792522.1"/>
    <property type="molecule type" value="Genomic_DNA"/>
</dbReference>
<organism evidence="1 2">
    <name type="scientific">Melanomma pulvis-pyrius CBS 109.77</name>
    <dbReference type="NCBI Taxonomy" id="1314802"/>
    <lineage>
        <taxon>Eukaryota</taxon>
        <taxon>Fungi</taxon>
        <taxon>Dikarya</taxon>
        <taxon>Ascomycota</taxon>
        <taxon>Pezizomycotina</taxon>
        <taxon>Dothideomycetes</taxon>
        <taxon>Pleosporomycetidae</taxon>
        <taxon>Pleosporales</taxon>
        <taxon>Melanommataceae</taxon>
        <taxon>Melanomma</taxon>
    </lineage>
</organism>
<accession>A0A6A6X842</accession>
<keyword evidence="2" id="KW-1185">Reference proteome</keyword>
<dbReference type="Proteomes" id="UP000799757">
    <property type="component" value="Unassembled WGS sequence"/>
</dbReference>
<evidence type="ECO:0000313" key="1">
    <source>
        <dbReference type="EMBL" id="KAF2792522.1"/>
    </source>
</evidence>
<evidence type="ECO:0000313" key="2">
    <source>
        <dbReference type="Proteomes" id="UP000799757"/>
    </source>
</evidence>
<dbReference type="OrthoDB" id="3789491at2759"/>
<reference evidence="1" key="1">
    <citation type="journal article" date="2020" name="Stud. Mycol.">
        <title>101 Dothideomycetes genomes: a test case for predicting lifestyles and emergence of pathogens.</title>
        <authorList>
            <person name="Haridas S."/>
            <person name="Albert R."/>
            <person name="Binder M."/>
            <person name="Bloem J."/>
            <person name="Labutti K."/>
            <person name="Salamov A."/>
            <person name="Andreopoulos B."/>
            <person name="Baker S."/>
            <person name="Barry K."/>
            <person name="Bills G."/>
            <person name="Bluhm B."/>
            <person name="Cannon C."/>
            <person name="Castanera R."/>
            <person name="Culley D."/>
            <person name="Daum C."/>
            <person name="Ezra D."/>
            <person name="Gonzalez J."/>
            <person name="Henrissat B."/>
            <person name="Kuo A."/>
            <person name="Liang C."/>
            <person name="Lipzen A."/>
            <person name="Lutzoni F."/>
            <person name="Magnuson J."/>
            <person name="Mondo S."/>
            <person name="Nolan M."/>
            <person name="Ohm R."/>
            <person name="Pangilinan J."/>
            <person name="Park H.-J."/>
            <person name="Ramirez L."/>
            <person name="Alfaro M."/>
            <person name="Sun H."/>
            <person name="Tritt A."/>
            <person name="Yoshinaga Y."/>
            <person name="Zwiers L.-H."/>
            <person name="Turgeon B."/>
            <person name="Goodwin S."/>
            <person name="Spatafora J."/>
            <person name="Crous P."/>
            <person name="Grigoriev I."/>
        </authorList>
    </citation>
    <scope>NUCLEOTIDE SEQUENCE</scope>
    <source>
        <strain evidence="1">CBS 109.77</strain>
    </source>
</reference>
<protein>
    <submittedName>
        <fullName evidence="1">Uncharacterized protein</fullName>
    </submittedName>
</protein>
<proteinExistence type="predicted"/>
<sequence length="184" mass="19756">MTSTVGDYLFAKLAEHGVRRVLGPRGGTLFIGSIQRNNLQYSDITLPSRNSNCYEVGAFVISSQAEDLSESYNGGSLIFPWAPVVYVVEHGSAQFQDLSSITSKHHFAATTILNSPSTASSQIDRVIRVMLRERKPVYIGLSLAVAGQVMPAAKGSLQSTQQPVYHGDSAEEGCADAAVAMSFI</sequence>
<dbReference type="AlphaFoldDB" id="A0A6A6X842"/>